<proteinExistence type="predicted"/>
<dbReference type="RefSeq" id="WP_264225708.1">
    <property type="nucleotide sequence ID" value="NZ_CP107716.1"/>
</dbReference>
<keyword evidence="2" id="KW-1185">Reference proteome</keyword>
<dbReference type="EMBL" id="CP107716">
    <property type="protein sequence ID" value="UYQ72065.1"/>
    <property type="molecule type" value="Genomic_DNA"/>
</dbReference>
<name>A0ABY6IQR8_9HYPH</name>
<protein>
    <submittedName>
        <fullName evidence="1">2-hydroxyacyl-CoA dehydratase family protein</fullName>
    </submittedName>
</protein>
<reference evidence="1" key="1">
    <citation type="submission" date="2022-10" db="EMBL/GenBank/DDBJ databases">
        <title>YIM 151497 complete genome.</title>
        <authorList>
            <person name="Chen X."/>
        </authorList>
    </citation>
    <scope>NUCLEOTIDE SEQUENCE</scope>
    <source>
        <strain evidence="1">YIM 151497</strain>
    </source>
</reference>
<evidence type="ECO:0000313" key="2">
    <source>
        <dbReference type="Proteomes" id="UP001163882"/>
    </source>
</evidence>
<dbReference type="Gene3D" id="3.40.50.11890">
    <property type="match status" value="1"/>
</dbReference>
<evidence type="ECO:0000313" key="1">
    <source>
        <dbReference type="EMBL" id="UYQ72065.1"/>
    </source>
</evidence>
<sequence length="372" mass="39922">MVMIDDRQMLAGQALDAAFEAADGAAAGLDHPLVGIFGHGAPETLISASGAVPVHVNFGRLDGSGVRAIDQLIEPFVDHEVRIFLNRFAAGAFTGFAGIVFVRDDAAALTAYQYATEWVRQGRAPRGTPPLFLFNLVHAASDPVRTFNDIQIEKLVSFLTAIGLDDPEAGLAGATAQAVRRQRALERVSHSARGARAMVWRNAGRFLAPERHADLLEAAIVEDASPPAPLRLGLVGSGLASADAYAAFAGFGDIVCDLQPFGQIWPGPWECEPSRATMRDLMAGDPFCLRISPPQRHRQAMLDAIEAAKCDLVLCQLAQTDDTFGWEIPGLAKALQARDIGFVNLGFRDAVPGPAWIERARKLIGQALETRP</sequence>
<accession>A0ABY6IQR8</accession>
<gene>
    <name evidence="1" type="ORF">OF122_18850</name>
</gene>
<dbReference type="Proteomes" id="UP001163882">
    <property type="component" value="Chromosome"/>
</dbReference>
<organism evidence="1 2">
    <name type="scientific">Pelagibacterium flavum</name>
    <dbReference type="NCBI Taxonomy" id="2984530"/>
    <lineage>
        <taxon>Bacteria</taxon>
        <taxon>Pseudomonadati</taxon>
        <taxon>Pseudomonadota</taxon>
        <taxon>Alphaproteobacteria</taxon>
        <taxon>Hyphomicrobiales</taxon>
        <taxon>Devosiaceae</taxon>
        <taxon>Pelagibacterium</taxon>
    </lineage>
</organism>